<evidence type="ECO:0000256" key="1">
    <source>
        <dbReference type="SAM" id="SignalP"/>
    </source>
</evidence>
<gene>
    <name evidence="3" type="ORF">SAMN05421825_3592</name>
</gene>
<feature type="domain" description="PorZ N-terminal beta-propeller" evidence="2">
    <location>
        <begin position="44"/>
        <end position="195"/>
    </location>
</feature>
<reference evidence="4" key="1">
    <citation type="submission" date="2016-10" db="EMBL/GenBank/DDBJ databases">
        <authorList>
            <person name="Varghese N."/>
            <person name="Submissions S."/>
        </authorList>
    </citation>
    <scope>NUCLEOTIDE SEQUENCE [LARGE SCALE GENOMIC DNA]</scope>
    <source>
        <strain evidence="4">DSM 19684</strain>
    </source>
</reference>
<feature type="signal peptide" evidence="1">
    <location>
        <begin position="1"/>
        <end position="18"/>
    </location>
</feature>
<dbReference type="Gene3D" id="2.60.40.4070">
    <property type="match status" value="1"/>
</dbReference>
<dbReference type="STRING" id="454006.SAMN05421825_3592"/>
<dbReference type="AlphaFoldDB" id="A0A1G7VDG6"/>
<dbReference type="Proteomes" id="UP000199203">
    <property type="component" value="Unassembled WGS sequence"/>
</dbReference>
<protein>
    <recommendedName>
        <fullName evidence="2">PorZ N-terminal beta-propeller domain-containing protein</fullName>
    </recommendedName>
</protein>
<organism evidence="3 4">
    <name type="scientific">Epilithonimonas hungarica</name>
    <dbReference type="NCBI Taxonomy" id="454006"/>
    <lineage>
        <taxon>Bacteria</taxon>
        <taxon>Pseudomonadati</taxon>
        <taxon>Bacteroidota</taxon>
        <taxon>Flavobacteriia</taxon>
        <taxon>Flavobacteriales</taxon>
        <taxon>Weeksellaceae</taxon>
        <taxon>Chryseobacterium group</taxon>
        <taxon>Epilithonimonas</taxon>
    </lineage>
</organism>
<dbReference type="InterPro" id="IPR015943">
    <property type="entry name" value="WD40/YVTN_repeat-like_dom_sf"/>
</dbReference>
<dbReference type="EMBL" id="FNBH01000005">
    <property type="protein sequence ID" value="SDG57608.1"/>
    <property type="molecule type" value="Genomic_DNA"/>
</dbReference>
<evidence type="ECO:0000259" key="2">
    <source>
        <dbReference type="Pfam" id="PF21544"/>
    </source>
</evidence>
<evidence type="ECO:0000313" key="3">
    <source>
        <dbReference type="EMBL" id="SDG57608.1"/>
    </source>
</evidence>
<proteinExistence type="predicted"/>
<dbReference type="Pfam" id="PF21544">
    <property type="entry name" value="PorZ_N_b_propeller"/>
    <property type="match status" value="1"/>
</dbReference>
<dbReference type="InterPro" id="IPR048954">
    <property type="entry name" value="PorZ_N"/>
</dbReference>
<keyword evidence="1" id="KW-0732">Signal</keyword>
<feature type="chain" id="PRO_5011512161" description="PorZ N-terminal beta-propeller domain-containing protein" evidence="1">
    <location>
        <begin position="19"/>
        <end position="758"/>
    </location>
</feature>
<evidence type="ECO:0000313" key="4">
    <source>
        <dbReference type="Proteomes" id="UP000199203"/>
    </source>
</evidence>
<name>A0A1G7VDG6_9FLAO</name>
<dbReference type="Gene3D" id="2.130.10.10">
    <property type="entry name" value="YVTN repeat-like/Quinoprotein amine dehydrogenase"/>
    <property type="match status" value="2"/>
</dbReference>
<sequence>MKKILLIILVFITLISQAQSSKWSDLFSYNNVKVIREDGNRLIAATENGIFYYYPGTGEIKKLSKANGLHEVKISAFDYNATSQTGIIGYENGFMDVITPNGIFLIVDIPISSNINKRINHISINGDKAIISTGYGVSIFNISKREFGDTAFFSIGTTYEAVNSAVIKDNIVYVATNKGIKFHEINATFALYSEWNLASNIIETDINAEFTKIDAINTIAFAKKIKIDANTFYFQVKYRTGNSFSTINKQFVDVQDVRVTDTQIIVTDKSQVYIYGTNGIQQKTFDAGENINTALIYNNGLFTGTQISGIYNEQKNSLKPDGPFNNTSYKLSLLNNQIWVSTGARSEYDTSIPKRVGYYHFDGNSWIYPDLFKQDTSIYYNVLDVVPNPSDPTEVFFVNYYTFPQYHSFKGIYKMSNDNFVKSYDIPSANIYQNRPIGCVFDSGNNLICTVTMIDGGLGTGYYYLDRATDKLIMKNLNVSNGAQKPLVKDGVLYIPIPRITGLIMYDYNNTISNTSDDKFKVLTNQNNIPEGGVVSTAIDKNDDLWIGTAIGLRVLSNPKSAILEDNPQTDNIIIEENGLGEELFRDAEILQITVDSGNQKWVSVDGGGVFYMSSNGDKTIYHFTKSNSPLPNDSVTDIQIDEKTGKVYFATIDGIMVYQGDVTEVTSNFGNVLVYPNPVVYAQYKGNVRIRGLAQKTNIRITDAAGNLVHSAVANGGYFEWNLNNKRGVRVASGIYYVLMTNEDGTDTATAKIAVVN</sequence>
<accession>A0A1G7VDG6</accession>
<keyword evidence="4" id="KW-1185">Reference proteome</keyword>
<dbReference type="OrthoDB" id="9807410at2"/>